<dbReference type="EMBL" id="JACIIX010000008">
    <property type="protein sequence ID" value="MBB6210893.1"/>
    <property type="molecule type" value="Genomic_DNA"/>
</dbReference>
<evidence type="ECO:0000313" key="3">
    <source>
        <dbReference type="Proteomes" id="UP000544872"/>
    </source>
</evidence>
<name>A0A7W9ZG77_NOVIT</name>
<accession>A0A7W9ZG77</accession>
<dbReference type="Proteomes" id="UP000544872">
    <property type="component" value="Unassembled WGS sequence"/>
</dbReference>
<dbReference type="AlphaFoldDB" id="A0A7W9ZG77"/>
<dbReference type="Pfam" id="PF09836">
    <property type="entry name" value="DUF2063"/>
    <property type="match status" value="1"/>
</dbReference>
<keyword evidence="3" id="KW-1185">Reference proteome</keyword>
<dbReference type="InterPro" id="IPR018640">
    <property type="entry name" value="DUF2063"/>
</dbReference>
<proteinExistence type="predicted"/>
<dbReference type="Gene3D" id="1.10.150.690">
    <property type="entry name" value="DUF2063"/>
    <property type="match status" value="1"/>
</dbReference>
<reference evidence="2 3" key="1">
    <citation type="submission" date="2020-08" db="EMBL/GenBank/DDBJ databases">
        <title>Genomic Encyclopedia of Type Strains, Phase IV (KMG-IV): sequencing the most valuable type-strain genomes for metagenomic binning, comparative biology and taxonomic classification.</title>
        <authorList>
            <person name="Goeker M."/>
        </authorList>
    </citation>
    <scope>NUCLEOTIDE SEQUENCE [LARGE SCALE GENOMIC DNA]</scope>
    <source>
        <strain evidence="2 3">DSM 11590</strain>
    </source>
</reference>
<sequence length="258" mass="27983">MTDNTVAGLAALQQRFARWALGQTEEVDFVGLIEGPGLWVHRNTVRLTLGDALGDLFPVTRQVVGDDFFLRAAKDFLRQEPPRAATLLHWGGGYPAFLEQYAPAADLPYLPDLARLEWRRHLALHGPEATPLTAADLAALPPEQADDVTLCLHPTAHLLVSDWPVLDLWQAHQTENGLDRLTFARGRQEILIVRPHAMVELYALPAGGSGFLAALDQGLAAAIAAAMVEHPTFDAGALLGLALSQGWFRSPVPETGAE</sequence>
<dbReference type="InterPro" id="IPR044922">
    <property type="entry name" value="DUF2063_N_sf"/>
</dbReference>
<evidence type="ECO:0000259" key="1">
    <source>
        <dbReference type="Pfam" id="PF09836"/>
    </source>
</evidence>
<feature type="domain" description="Putative DNA-binding" evidence="1">
    <location>
        <begin position="12"/>
        <end position="98"/>
    </location>
</feature>
<protein>
    <recommendedName>
        <fullName evidence="1">Putative DNA-binding domain-containing protein</fullName>
    </recommendedName>
</protein>
<comment type="caution">
    <text evidence="2">The sequence shown here is derived from an EMBL/GenBank/DDBJ whole genome shotgun (WGS) entry which is preliminary data.</text>
</comment>
<gene>
    <name evidence="2" type="ORF">FHS48_002323</name>
</gene>
<dbReference type="RefSeq" id="WP_184263714.1">
    <property type="nucleotide sequence ID" value="NZ_JACIIX010000008.1"/>
</dbReference>
<evidence type="ECO:0000313" key="2">
    <source>
        <dbReference type="EMBL" id="MBB6210893.1"/>
    </source>
</evidence>
<organism evidence="2 3">
    <name type="scientific">Novispirillum itersonii</name>
    <name type="common">Aquaspirillum itersonii</name>
    <dbReference type="NCBI Taxonomy" id="189"/>
    <lineage>
        <taxon>Bacteria</taxon>
        <taxon>Pseudomonadati</taxon>
        <taxon>Pseudomonadota</taxon>
        <taxon>Alphaproteobacteria</taxon>
        <taxon>Rhodospirillales</taxon>
        <taxon>Novispirillaceae</taxon>
        <taxon>Novispirillum</taxon>
    </lineage>
</organism>